<comment type="caution">
    <text evidence="4">The sequence shown here is derived from an EMBL/GenBank/DDBJ whole genome shotgun (WGS) entry which is preliminary data.</text>
</comment>
<evidence type="ECO:0000259" key="3">
    <source>
        <dbReference type="Pfam" id="PF13514"/>
    </source>
</evidence>
<evidence type="ECO:0000256" key="2">
    <source>
        <dbReference type="SAM" id="MobiDB-lite"/>
    </source>
</evidence>
<name>A0AA43ZC82_9HYPH</name>
<sequence>MRLSALDLVRYGKFTGKQLDFGKARPGKPDLHLVYGPNEAGKSTLFSAVLDLFFGIPATSPYGFLHPYPAMRIGATVELGGREYALNRVKRLKNSLIDSHDQPLSETLFAQAFGTVDRATYQVMFSLDDISIEKGGESILRSEGELGSLLFSASSGLPDLTGVMADLKGRTDAFYRPQARKHRLAELKAELDALKDERAAIDVSQREYTALRKTRDLATERHAAALAARAGLRVQWDGAKAKLDGLPLLLRLRALRSELATLSDLPDPPSVWHQMLPELMRAETEIGTRLTQIAADIARRTQERDLLARDEAVLALRADLHHLESSGLEARYRTAAQDMPSRTQERAAVSADLAARLLQLGRTTDEDPAALLIPAATIGKLRALAETHARLTERQEAARRERASTEVAHREALERAETLGDKTAGQAPTMPTTSDPQALSDLLRALRREDFPLRQKAAREELARLEDLLADQLAALPGRHDAESLALAPVPVEGDLADWSFKTETSSERLRRLDERRGEIALQMATAQAERDTLLVQAEFADDARVGALRLARDAAWRAHRDTLTPDTADHFASALDKDDQASALRLTQTEHIARSRALAVTIADLNARQTAYDQQRAELLAERSTLDAAIAAAAAACNLPADLSLARLEDWLQRRLKVLETRAALRAMRQKLAQADADEVRAMSRLATAFGDGTSLPHDFETALAFGERVLTAAQAEAAEGRTLLENLKRMEAALASRRVDADAADAAMAAWADSWRECLAGLWLAPDGAVPGPAEVMPTLAVLAEIDRLVQRRSDFDHRIQAMGRDQTAFATVIASCCAQLDLTMGDDPLAIFTALQQRVASAEHVETLFDRLSQELEEREREAQVLAEAGERHEAGKRDMLAFFGCTELGDVAAHLETAKTRTRLRERIAETEADLAARLRVGTAEEAEMVLVALDEDGLRQEAAELAARHDEADRMVQDRHAELRDAERGLEKAAGDDAAAHIEERRRTVLADIEEQALAYLRLRSGLLAADMALRLYRERHRSAMMQRASTAFATISGGEYEGLSTEMEKGAEFLLVRSATGATKLAKDLSKGTRFQLYLALRMAGFHEISAQREALPFIADDIMETFDDARAFHAFRLMADMAGVGQVIYLTHHEHLCEIARKACPDVVLHRL</sequence>
<dbReference type="InterPro" id="IPR038734">
    <property type="entry name" value="YhaN_AAA"/>
</dbReference>
<dbReference type="AlphaFoldDB" id="A0AA43ZC82"/>
<accession>A0AA43ZC82</accession>
<dbReference type="RefSeq" id="WP_167127574.1">
    <property type="nucleotide sequence ID" value="NZ_JAANCM010000002.1"/>
</dbReference>
<feature type="region of interest" description="Disordered" evidence="2">
    <location>
        <begin position="392"/>
        <end position="436"/>
    </location>
</feature>
<dbReference type="PANTHER" id="PTHR41259">
    <property type="entry name" value="DOUBLE-STRAND BREAK REPAIR RAD50 ATPASE, PUTATIVE-RELATED"/>
    <property type="match status" value="1"/>
</dbReference>
<evidence type="ECO:0000313" key="5">
    <source>
        <dbReference type="Proteomes" id="UP001155840"/>
    </source>
</evidence>
<organism evidence="4 5">
    <name type="scientific">Ferranicluibacter rubi</name>
    <dbReference type="NCBI Taxonomy" id="2715133"/>
    <lineage>
        <taxon>Bacteria</taxon>
        <taxon>Pseudomonadati</taxon>
        <taxon>Pseudomonadota</taxon>
        <taxon>Alphaproteobacteria</taxon>
        <taxon>Hyphomicrobiales</taxon>
        <taxon>Rhizobiaceae</taxon>
        <taxon>Ferranicluibacter</taxon>
    </lineage>
</organism>
<dbReference type="Gene3D" id="3.40.50.300">
    <property type="entry name" value="P-loop containing nucleotide triphosphate hydrolases"/>
    <property type="match status" value="2"/>
</dbReference>
<feature type="coiled-coil region" evidence="1">
    <location>
        <begin position="845"/>
        <end position="872"/>
    </location>
</feature>
<dbReference type="Pfam" id="PF13514">
    <property type="entry name" value="AAA_27"/>
    <property type="match status" value="1"/>
</dbReference>
<reference evidence="4" key="1">
    <citation type="submission" date="2020-03" db="EMBL/GenBank/DDBJ databases">
        <title>Ferranicluibacter endophyticum gen. nov., sp. nov., a new genus isolated from Rubus ulmifolius Schott. stem.</title>
        <authorList>
            <person name="Roca-Couso R."/>
            <person name="Flores-Felix J.D."/>
            <person name="Igual J.M."/>
            <person name="Rivas R."/>
        </authorList>
    </citation>
    <scope>NUCLEOTIDE SEQUENCE</scope>
    <source>
        <strain evidence="4">CRRU44</strain>
    </source>
</reference>
<dbReference type="EMBL" id="JAANCM010000002">
    <property type="protein sequence ID" value="NHT75130.1"/>
    <property type="molecule type" value="Genomic_DNA"/>
</dbReference>
<evidence type="ECO:0000313" key="4">
    <source>
        <dbReference type="EMBL" id="NHT75130.1"/>
    </source>
</evidence>
<dbReference type="InterPro" id="IPR027417">
    <property type="entry name" value="P-loop_NTPase"/>
</dbReference>
<feature type="compositionally biased region" description="Basic and acidic residues" evidence="2">
    <location>
        <begin position="392"/>
        <end position="420"/>
    </location>
</feature>
<keyword evidence="5" id="KW-1185">Reference proteome</keyword>
<dbReference type="SUPFAM" id="SSF52540">
    <property type="entry name" value="P-loop containing nucleoside triphosphate hydrolases"/>
    <property type="match status" value="1"/>
</dbReference>
<feature type="domain" description="YhaN AAA" evidence="3">
    <location>
        <begin position="1"/>
        <end position="208"/>
    </location>
</feature>
<proteinExistence type="predicted"/>
<dbReference type="PANTHER" id="PTHR41259:SF1">
    <property type="entry name" value="DOUBLE-STRAND BREAK REPAIR RAD50 ATPASE, PUTATIVE-RELATED"/>
    <property type="match status" value="1"/>
</dbReference>
<dbReference type="Proteomes" id="UP001155840">
    <property type="component" value="Unassembled WGS sequence"/>
</dbReference>
<evidence type="ECO:0000256" key="1">
    <source>
        <dbReference type="SAM" id="Coils"/>
    </source>
</evidence>
<protein>
    <submittedName>
        <fullName evidence="4">AAA family ATPase</fullName>
    </submittedName>
</protein>
<keyword evidence="1" id="KW-0175">Coiled coil</keyword>
<gene>
    <name evidence="4" type="ORF">G8E10_05090</name>
</gene>